<evidence type="ECO:0000313" key="14">
    <source>
        <dbReference type="EMBL" id="MFC4804560.1"/>
    </source>
</evidence>
<feature type="domain" description="DNA polymerase III beta sliding clamp central" evidence="12">
    <location>
        <begin position="128"/>
        <end position="239"/>
    </location>
</feature>
<evidence type="ECO:0000256" key="3">
    <source>
        <dbReference type="ARBA" id="ARBA00021035"/>
    </source>
</evidence>
<protein>
    <recommendedName>
        <fullName evidence="3 10">Beta sliding clamp</fullName>
    </recommendedName>
</protein>
<dbReference type="InterPro" id="IPR022637">
    <property type="entry name" value="DNA_polIII_beta_cen"/>
</dbReference>
<dbReference type="Proteomes" id="UP001595916">
    <property type="component" value="Unassembled WGS sequence"/>
</dbReference>
<reference evidence="15" key="1">
    <citation type="journal article" date="2019" name="Int. J. Syst. Evol. Microbiol.">
        <title>The Global Catalogue of Microorganisms (GCM) 10K type strain sequencing project: providing services to taxonomists for standard genome sequencing and annotation.</title>
        <authorList>
            <consortium name="The Broad Institute Genomics Platform"/>
            <consortium name="The Broad Institute Genome Sequencing Center for Infectious Disease"/>
            <person name="Wu L."/>
            <person name="Ma J."/>
        </authorList>
    </citation>
    <scope>NUCLEOTIDE SEQUENCE [LARGE SCALE GENOMIC DNA]</scope>
    <source>
        <strain evidence="15">CCUG 46385</strain>
    </source>
</reference>
<comment type="caution">
    <text evidence="14">The sequence shown here is derived from an EMBL/GenBank/DDBJ whole genome shotgun (WGS) entry which is preliminary data.</text>
</comment>
<dbReference type="SMART" id="SM00480">
    <property type="entry name" value="POL3Bc"/>
    <property type="match status" value="1"/>
</dbReference>
<keyword evidence="8 10" id="KW-0239">DNA-directed DNA polymerase</keyword>
<evidence type="ECO:0000256" key="7">
    <source>
        <dbReference type="ARBA" id="ARBA00022705"/>
    </source>
</evidence>
<evidence type="ECO:0000256" key="4">
    <source>
        <dbReference type="ARBA" id="ARBA00022490"/>
    </source>
</evidence>
<evidence type="ECO:0000256" key="5">
    <source>
        <dbReference type="ARBA" id="ARBA00022679"/>
    </source>
</evidence>
<dbReference type="InterPro" id="IPR046938">
    <property type="entry name" value="DNA_clamp_sf"/>
</dbReference>
<keyword evidence="4 10" id="KW-0963">Cytoplasm</keyword>
<sequence>MKFTVNQKEFAEALNIASRAIVSKTPMEILKGFYIEAYDSIVVIMGNNLEIGIKTSIPAMVEVEGRCIIEAKMISDIVRKLPDEQVSVRVEDSTVHIKCLKSKFTIREMVDNGYPTVEELDDAIYQSVNGQVFFEMIRKTQFAVSTDVRKPIFMGQLLEIDTDHMNLVALDGYRLAHKKCEISSSVGYQSIIIPGKTMSEIMRLCQGIEGEIKIGIESRHASFVFENTIVNTRLIQGEFTKYEQIIPKEFATKIKVNRQEFMNSLDRATLVSGNYLVKLKMQNDEFIITAQDKEIGDLEEIIGIELEGKELEIAFNIRYFLEALRVIEEDTIYLNFNSNVSPCVIKPEVEQDYTYLLLPVRM</sequence>
<dbReference type="Gene3D" id="3.70.10.10">
    <property type="match status" value="1"/>
</dbReference>
<gene>
    <name evidence="14" type="primary">dnaN</name>
    <name evidence="14" type="ORF">ACFO4R_05625</name>
</gene>
<comment type="subunit">
    <text evidence="10">Forms a ring-shaped head-to-tail homodimer around DNA.</text>
</comment>
<keyword evidence="15" id="KW-1185">Reference proteome</keyword>
<evidence type="ECO:0000259" key="13">
    <source>
        <dbReference type="Pfam" id="PF02768"/>
    </source>
</evidence>
<dbReference type="InterPro" id="IPR001001">
    <property type="entry name" value="DNA_polIII_beta"/>
</dbReference>
<dbReference type="RefSeq" id="WP_379788072.1">
    <property type="nucleotide sequence ID" value="NZ_JBHSHL010000019.1"/>
</dbReference>
<evidence type="ECO:0000313" key="15">
    <source>
        <dbReference type="Proteomes" id="UP001595916"/>
    </source>
</evidence>
<dbReference type="InterPro" id="IPR022635">
    <property type="entry name" value="DNA_polIII_beta_C"/>
</dbReference>
<evidence type="ECO:0000256" key="10">
    <source>
        <dbReference type="PIRNR" id="PIRNR000804"/>
    </source>
</evidence>
<dbReference type="SUPFAM" id="SSF55979">
    <property type="entry name" value="DNA clamp"/>
    <property type="match status" value="3"/>
</dbReference>
<feature type="domain" description="DNA polymerase III beta sliding clamp N-terminal" evidence="11">
    <location>
        <begin position="1"/>
        <end position="117"/>
    </location>
</feature>
<organism evidence="14 15">
    <name type="scientific">Filifactor villosus</name>
    <dbReference type="NCBI Taxonomy" id="29374"/>
    <lineage>
        <taxon>Bacteria</taxon>
        <taxon>Bacillati</taxon>
        <taxon>Bacillota</taxon>
        <taxon>Clostridia</taxon>
        <taxon>Peptostreptococcales</taxon>
        <taxon>Filifactoraceae</taxon>
        <taxon>Filifactor</taxon>
    </lineage>
</organism>
<dbReference type="NCBIfam" id="TIGR00663">
    <property type="entry name" value="dnan"/>
    <property type="match status" value="1"/>
</dbReference>
<dbReference type="PANTHER" id="PTHR30478:SF0">
    <property type="entry name" value="BETA SLIDING CLAMP"/>
    <property type="match status" value="1"/>
</dbReference>
<comment type="similarity">
    <text evidence="2 10">Belongs to the beta sliding clamp family.</text>
</comment>
<dbReference type="Pfam" id="PF02768">
    <property type="entry name" value="DNA_pol3_beta_3"/>
    <property type="match status" value="1"/>
</dbReference>
<dbReference type="PIRSF" id="PIRSF000804">
    <property type="entry name" value="DNA_pol_III_b"/>
    <property type="match status" value="1"/>
</dbReference>
<dbReference type="Pfam" id="PF00712">
    <property type="entry name" value="DNA_pol3_beta"/>
    <property type="match status" value="1"/>
</dbReference>
<dbReference type="PANTHER" id="PTHR30478">
    <property type="entry name" value="DNA POLYMERASE III SUBUNIT BETA"/>
    <property type="match status" value="1"/>
</dbReference>
<keyword evidence="7 10" id="KW-0235">DNA replication</keyword>
<proteinExistence type="inferred from homology"/>
<dbReference type="EMBL" id="JBHSHL010000019">
    <property type="protein sequence ID" value="MFC4804560.1"/>
    <property type="molecule type" value="Genomic_DNA"/>
</dbReference>
<comment type="function">
    <text evidence="10">Confers DNA tethering and processivity to DNA polymerases and other proteins. Acts as a clamp, forming a ring around DNA (a reaction catalyzed by the clamp-loading complex) which diffuses in an ATP-independent manner freely and bidirectionally along dsDNA. Initially characterized for its ability to contact the catalytic subunit of DNA polymerase III (Pol III), a complex, multichain enzyme responsible for most of the replicative synthesis in bacteria; Pol III exhibits 3'-5' exonuclease proofreading activity. The beta chain is required for initiation of replication as well as for processivity of DNA replication.</text>
</comment>
<evidence type="ECO:0000256" key="9">
    <source>
        <dbReference type="ARBA" id="ARBA00023125"/>
    </source>
</evidence>
<feature type="domain" description="DNA polymerase III beta sliding clamp C-terminal" evidence="13">
    <location>
        <begin position="244"/>
        <end position="361"/>
    </location>
</feature>
<keyword evidence="5 10" id="KW-0808">Transferase</keyword>
<dbReference type="Pfam" id="PF02767">
    <property type="entry name" value="DNA_pol3_beta_2"/>
    <property type="match status" value="1"/>
</dbReference>
<dbReference type="CDD" id="cd00140">
    <property type="entry name" value="beta_clamp"/>
    <property type="match status" value="1"/>
</dbReference>
<keyword evidence="6 10" id="KW-0548">Nucleotidyltransferase</keyword>
<comment type="subcellular location">
    <subcellularLocation>
        <location evidence="1 10">Cytoplasm</location>
    </subcellularLocation>
</comment>
<evidence type="ECO:0000259" key="11">
    <source>
        <dbReference type="Pfam" id="PF00712"/>
    </source>
</evidence>
<name>A0ABV9QJN0_9FIRM</name>
<dbReference type="GO" id="GO:0003887">
    <property type="term" value="F:DNA-directed DNA polymerase activity"/>
    <property type="evidence" value="ECO:0007669"/>
    <property type="project" value="UniProtKB-EC"/>
</dbReference>
<evidence type="ECO:0000259" key="12">
    <source>
        <dbReference type="Pfam" id="PF02767"/>
    </source>
</evidence>
<evidence type="ECO:0000256" key="8">
    <source>
        <dbReference type="ARBA" id="ARBA00022932"/>
    </source>
</evidence>
<evidence type="ECO:0000256" key="1">
    <source>
        <dbReference type="ARBA" id="ARBA00004496"/>
    </source>
</evidence>
<dbReference type="InterPro" id="IPR022634">
    <property type="entry name" value="DNA_polIII_beta_N"/>
</dbReference>
<evidence type="ECO:0000256" key="6">
    <source>
        <dbReference type="ARBA" id="ARBA00022695"/>
    </source>
</evidence>
<keyword evidence="9" id="KW-0238">DNA-binding</keyword>
<dbReference type="Gene3D" id="3.10.150.10">
    <property type="entry name" value="DNA Polymerase III, subunit A, domain 2"/>
    <property type="match status" value="1"/>
</dbReference>
<evidence type="ECO:0000256" key="2">
    <source>
        <dbReference type="ARBA" id="ARBA00010752"/>
    </source>
</evidence>
<accession>A0ABV9QJN0</accession>